<reference evidence="5 7" key="1">
    <citation type="submission" date="2015-02" db="EMBL/GenBank/DDBJ databases">
        <authorList>
            <person name="Chooi Y.-H."/>
        </authorList>
    </citation>
    <scope>NUCLEOTIDE SEQUENCE [LARGE SCALE GENOMIC DNA]</scope>
    <source>
        <strain evidence="5">E3</strain>
    </source>
</reference>
<evidence type="ECO:0000313" key="7">
    <source>
        <dbReference type="Proteomes" id="UP000039324"/>
    </source>
</evidence>
<evidence type="ECO:0000256" key="1">
    <source>
        <dbReference type="ARBA" id="ARBA00022741"/>
    </source>
</evidence>
<gene>
    <name evidence="5" type="ORF">PBRA_009495</name>
    <name evidence="6" type="ORF">PLBR_LOCUS1612</name>
</gene>
<evidence type="ECO:0000313" key="5">
    <source>
        <dbReference type="EMBL" id="CEP03610.1"/>
    </source>
</evidence>
<feature type="binding site" evidence="3">
    <location>
        <position position="120"/>
    </location>
    <ligand>
        <name>GTP</name>
        <dbReference type="ChEBI" id="CHEBI:37565"/>
    </ligand>
</feature>
<dbReference type="GO" id="GO:0046872">
    <property type="term" value="F:metal ion binding"/>
    <property type="evidence" value="ECO:0007669"/>
    <property type="project" value="UniProtKB-KW"/>
</dbReference>
<dbReference type="Proteomes" id="UP000290189">
    <property type="component" value="Unassembled WGS sequence"/>
</dbReference>
<name>A0A0G4J7U5_PLABS</name>
<dbReference type="AlphaFoldDB" id="A0A0G4J7U5"/>
<keyword evidence="7" id="KW-1185">Reference proteome</keyword>
<feature type="binding site" evidence="4">
    <location>
        <position position="72"/>
    </location>
    <ligand>
        <name>Mg(2+)</name>
        <dbReference type="ChEBI" id="CHEBI:18420"/>
    </ligand>
</feature>
<keyword evidence="4" id="KW-0460">Magnesium</keyword>
<dbReference type="Gene3D" id="3.40.50.300">
    <property type="entry name" value="P-loop containing nucleotide triphosphate hydrolases"/>
    <property type="match status" value="1"/>
</dbReference>
<dbReference type="EMBL" id="OVEO01000002">
    <property type="protein sequence ID" value="SPQ94397.1"/>
    <property type="molecule type" value="Genomic_DNA"/>
</dbReference>
<dbReference type="Proteomes" id="UP000039324">
    <property type="component" value="Unassembled WGS sequence"/>
</dbReference>
<evidence type="ECO:0000256" key="3">
    <source>
        <dbReference type="PIRSR" id="PIRSR606689-1"/>
    </source>
</evidence>
<dbReference type="SUPFAM" id="SSF52540">
    <property type="entry name" value="P-loop containing nucleoside triphosphate hydrolases"/>
    <property type="match status" value="1"/>
</dbReference>
<dbReference type="STRING" id="37360.A0A0G4J7U5"/>
<dbReference type="GO" id="GO:0003924">
    <property type="term" value="F:GTPase activity"/>
    <property type="evidence" value="ECO:0007669"/>
    <property type="project" value="InterPro"/>
</dbReference>
<keyword evidence="1 3" id="KW-0547">Nucleotide-binding</keyword>
<accession>A0A0G4J7U5</accession>
<evidence type="ECO:0000313" key="8">
    <source>
        <dbReference type="Proteomes" id="UP000290189"/>
    </source>
</evidence>
<evidence type="ECO:0000313" key="6">
    <source>
        <dbReference type="EMBL" id="SPQ94397.1"/>
    </source>
</evidence>
<dbReference type="InterPro" id="IPR006689">
    <property type="entry name" value="Small_GTPase_ARF/SAR"/>
</dbReference>
<dbReference type="Pfam" id="PF00025">
    <property type="entry name" value="Arf"/>
    <property type="match status" value="1"/>
</dbReference>
<evidence type="ECO:0008006" key="9">
    <source>
        <dbReference type="Google" id="ProtNLM"/>
    </source>
</evidence>
<protein>
    <recommendedName>
        <fullName evidence="9">G domain-containing protein</fullName>
    </recommendedName>
</protein>
<dbReference type="GO" id="GO:0005525">
    <property type="term" value="F:GTP binding"/>
    <property type="evidence" value="ECO:0007669"/>
    <property type="project" value="UniProtKB-KW"/>
</dbReference>
<feature type="binding site" evidence="3">
    <location>
        <begin position="65"/>
        <end position="72"/>
    </location>
    <ligand>
        <name>GTP</name>
        <dbReference type="ChEBI" id="CHEBI:37565"/>
    </ligand>
</feature>
<proteinExistence type="predicted"/>
<evidence type="ECO:0000256" key="2">
    <source>
        <dbReference type="ARBA" id="ARBA00023134"/>
    </source>
</evidence>
<dbReference type="EMBL" id="CDSF01000152">
    <property type="protein sequence ID" value="CEP03610.1"/>
    <property type="molecule type" value="Genomic_DNA"/>
</dbReference>
<evidence type="ECO:0000256" key="4">
    <source>
        <dbReference type="PIRSR" id="PIRSR606689-2"/>
    </source>
</evidence>
<sequence>MLVCCSLACCPSRRSSGSQLLHSQVVDGLSTAGAAPRTSSSTGYSAATGSTTVSASHVRTVLLTGLASSGKSSLLAKLSAPSFLHDDPAALPRPPVTRSIERSVINLGHSIRAEVVDTPGAVRALDVADALMDSCDAVVFTIDSTDALHLAQARIELDYVLDRRPSSVRVLLLLTKSDSPYALDASALFAEMGLDQQRQSRMTIESVSLMQTSMIVNVLRAFLAGICKRVVRTSASPAWGALAPGAS</sequence>
<geneLocation type="mitochondrion" evidence="6"/>
<keyword evidence="2 3" id="KW-0342">GTP-binding</keyword>
<organism evidence="5 7">
    <name type="scientific">Plasmodiophora brassicae</name>
    <name type="common">Clubroot disease agent</name>
    <dbReference type="NCBI Taxonomy" id="37360"/>
    <lineage>
        <taxon>Eukaryota</taxon>
        <taxon>Sar</taxon>
        <taxon>Rhizaria</taxon>
        <taxon>Endomyxa</taxon>
        <taxon>Phytomyxea</taxon>
        <taxon>Plasmodiophorida</taxon>
        <taxon>Plasmodiophoridae</taxon>
        <taxon>Plasmodiophora</taxon>
    </lineage>
</organism>
<keyword evidence="6" id="KW-0496">Mitochondrion</keyword>
<keyword evidence="4" id="KW-0479">Metal-binding</keyword>
<reference evidence="6 8" key="2">
    <citation type="submission" date="2018-03" db="EMBL/GenBank/DDBJ databases">
        <authorList>
            <person name="Fogelqvist J."/>
        </authorList>
    </citation>
    <scope>NUCLEOTIDE SEQUENCE [LARGE SCALE GENOMIC DNA]</scope>
</reference>
<dbReference type="InterPro" id="IPR027417">
    <property type="entry name" value="P-loop_NTPase"/>
</dbReference>